<evidence type="ECO:0000313" key="2">
    <source>
        <dbReference type="EMBL" id="UPW02019.1"/>
    </source>
</evidence>
<dbReference type="AlphaFoldDB" id="A0A8U0IPT0"/>
<protein>
    <submittedName>
        <fullName evidence="2">CHAT domain-containing protein</fullName>
    </submittedName>
</protein>
<feature type="compositionally biased region" description="Basic and acidic residues" evidence="1">
    <location>
        <begin position="362"/>
        <end position="373"/>
    </location>
</feature>
<reference evidence="2" key="1">
    <citation type="submission" date="2022-04" db="EMBL/GenBank/DDBJ databases">
        <title>Diverse halophilic archaea isolated from saline environments.</title>
        <authorList>
            <person name="Cui H.-L."/>
        </authorList>
    </citation>
    <scope>NUCLEOTIDE SEQUENCE</scope>
    <source>
        <strain evidence="2">XZYJT40</strain>
    </source>
</reference>
<dbReference type="RefSeq" id="WP_248656406.1">
    <property type="nucleotide sequence ID" value="NZ_CP096658.1"/>
</dbReference>
<gene>
    <name evidence="2" type="ORF">M0R88_07965</name>
</gene>
<evidence type="ECO:0000313" key="3">
    <source>
        <dbReference type="Proteomes" id="UP000830434"/>
    </source>
</evidence>
<dbReference type="GeneID" id="72189782"/>
<proteinExistence type="predicted"/>
<evidence type="ECO:0000256" key="1">
    <source>
        <dbReference type="SAM" id="MobiDB-lite"/>
    </source>
</evidence>
<dbReference type="KEGG" id="haxz:M0R88_07965"/>
<name>A0A8U0IPT0_9EURY</name>
<keyword evidence="3" id="KW-1185">Reference proteome</keyword>
<feature type="compositionally biased region" description="Basic and acidic residues" evidence="1">
    <location>
        <begin position="381"/>
        <end position="393"/>
    </location>
</feature>
<sequence>MKPTFDTLDDEGGFEVVDPIETRRFTFSTPNPVEPTPADPDSFRFPVSSACRVETSELVLPYIVMSYVRDADGEVLADLGHDASAEFSPGTYIVDLSAPIKLYLRAEAGLRIESSTKSMRIAFDRETTVEVGARSFHKSPAATVTTTDDPHDVMSAVSTLGSVLKTTTCERSWPTLRGHPPRIERGDELDVPDDLAVPATGATVEVPPAYDAIYAAAPLSYYFGADLVAGETPRLTVGGFERRFDAGEGFEDDVVRTLKQAFFLDCVTRTEGYYPIELAGRNRLESLVDVDFAALYDAPLGEQLSTYFSIPYETVAEAMPSWHRVAYVRPDPENVEALPYLVNDFSILRTPPRPTYDETDEMRETRDAIEGFKRTPSPGDSDERPESERDAAARRGVPPVEEYVQMPDHDDALELAWVGDGTPVRGTKVLPEAYRYESSGTSDDVIEITVVCNDEEMREEWDAVAEVYGPRDTISFDPTVHFNVTTDELEDLLRTPTDLFHYVGHIDGRGFECSDGVLDARTLDEVGMRAFLLNACRSHNQGVALVEAGCHGGIVSLGNVGNSAAVELGETLAKLFQAGFSIGGALAITREATFIGTRYIAVGDAGFTLAPSADIVPLMYKFEDSDEPPLSLTAFAYPTREHAIGSVSGTYLEVGPRFLSTGPYHFESTKERMLDAYDDNPYSPLIIDGELVLANQWLEK</sequence>
<dbReference type="Proteomes" id="UP000830434">
    <property type="component" value="Chromosome"/>
</dbReference>
<dbReference type="EMBL" id="CP096658">
    <property type="protein sequence ID" value="UPW02019.1"/>
    <property type="molecule type" value="Genomic_DNA"/>
</dbReference>
<feature type="region of interest" description="Disordered" evidence="1">
    <location>
        <begin position="352"/>
        <end position="397"/>
    </location>
</feature>
<accession>A0A8U0IPT0</accession>
<organism evidence="2 3">
    <name type="scientific">Halorussus gelatinilyticus</name>
    <dbReference type="NCBI Taxonomy" id="2937524"/>
    <lineage>
        <taxon>Archaea</taxon>
        <taxon>Methanobacteriati</taxon>
        <taxon>Methanobacteriota</taxon>
        <taxon>Stenosarchaea group</taxon>
        <taxon>Halobacteria</taxon>
        <taxon>Halobacteriales</taxon>
        <taxon>Haladaptataceae</taxon>
        <taxon>Halorussus</taxon>
    </lineage>
</organism>